<dbReference type="Gene3D" id="2.40.440.10">
    <property type="entry name" value="L,D-transpeptidase catalytic domain-like"/>
    <property type="match status" value="1"/>
</dbReference>
<keyword evidence="3 6" id="KW-0133">Cell shape</keyword>
<feature type="signal peptide" evidence="7">
    <location>
        <begin position="1"/>
        <end position="23"/>
    </location>
</feature>
<reference evidence="10" key="1">
    <citation type="submission" date="2023-07" db="EMBL/GenBank/DDBJ databases">
        <title>30 novel species of actinomycetes from the DSMZ collection.</title>
        <authorList>
            <person name="Nouioui I."/>
        </authorList>
    </citation>
    <scope>NUCLEOTIDE SEQUENCE [LARGE SCALE GENOMIC DNA]</scope>
    <source>
        <strain evidence="10">DSM 45834</strain>
    </source>
</reference>
<evidence type="ECO:0000259" key="8">
    <source>
        <dbReference type="PROSITE" id="PS52029"/>
    </source>
</evidence>
<feature type="active site" description="Proton donor/acceptor" evidence="6">
    <location>
        <position position="147"/>
    </location>
</feature>
<dbReference type="InterPro" id="IPR050979">
    <property type="entry name" value="LD-transpeptidase"/>
</dbReference>
<dbReference type="InterPro" id="IPR038063">
    <property type="entry name" value="Transpep_catalytic_dom"/>
</dbReference>
<dbReference type="CDD" id="cd16913">
    <property type="entry name" value="YkuD_like"/>
    <property type="match status" value="1"/>
</dbReference>
<dbReference type="RefSeq" id="WP_311557637.1">
    <property type="nucleotide sequence ID" value="NZ_JAVREJ010000012.1"/>
</dbReference>
<dbReference type="Pfam" id="PF03734">
    <property type="entry name" value="YkuD"/>
    <property type="match status" value="1"/>
</dbReference>
<gene>
    <name evidence="9" type="ORF">RM445_17685</name>
</gene>
<feature type="chain" id="PRO_5047179440" evidence="7">
    <location>
        <begin position="24"/>
        <end position="182"/>
    </location>
</feature>
<proteinExistence type="predicted"/>
<accession>A0ABU2NBN3</accession>
<evidence type="ECO:0000313" key="10">
    <source>
        <dbReference type="Proteomes" id="UP001183202"/>
    </source>
</evidence>
<feature type="domain" description="L,D-TPase catalytic" evidence="8">
    <location>
        <begin position="75"/>
        <end position="182"/>
    </location>
</feature>
<protein>
    <submittedName>
        <fullName evidence="9">L,D-transpeptidase</fullName>
        <ecNumber evidence="9">2.-.-.-</ecNumber>
    </submittedName>
</protein>
<dbReference type="EMBL" id="JAVREJ010000012">
    <property type="protein sequence ID" value="MDT0351365.1"/>
    <property type="molecule type" value="Genomic_DNA"/>
</dbReference>
<dbReference type="InterPro" id="IPR005490">
    <property type="entry name" value="LD_TPept_cat_dom"/>
</dbReference>
<keyword evidence="2 9" id="KW-0808">Transferase</keyword>
<evidence type="ECO:0000256" key="2">
    <source>
        <dbReference type="ARBA" id="ARBA00022679"/>
    </source>
</evidence>
<dbReference type="PANTHER" id="PTHR30582">
    <property type="entry name" value="L,D-TRANSPEPTIDASE"/>
    <property type="match status" value="1"/>
</dbReference>
<evidence type="ECO:0000256" key="3">
    <source>
        <dbReference type="ARBA" id="ARBA00022960"/>
    </source>
</evidence>
<comment type="pathway">
    <text evidence="1 6">Cell wall biogenesis; peptidoglycan biosynthesis.</text>
</comment>
<dbReference type="PROSITE" id="PS52029">
    <property type="entry name" value="LD_TPASE"/>
    <property type="match status" value="1"/>
</dbReference>
<evidence type="ECO:0000256" key="6">
    <source>
        <dbReference type="PROSITE-ProRule" id="PRU01373"/>
    </source>
</evidence>
<sequence>MGPRGLRAAVAAVVVLVAGVVLAGVAAAAPPLAGTPLGSVTGSLPDTSLLPADPDEFARDQGVPVPELPPCLPTVRACVELAANTAWLLDNGKVVRGPVPITHGDTETPTPRGNFKVQWKAETYTSREYLVQMPWSVFFADGGIAFHEGNPATFSAGCVKLDAEDARAFFGFLQVGDPVQIV</sequence>
<dbReference type="SUPFAM" id="SSF141523">
    <property type="entry name" value="L,D-transpeptidase catalytic domain-like"/>
    <property type="match status" value="1"/>
</dbReference>
<evidence type="ECO:0000256" key="1">
    <source>
        <dbReference type="ARBA" id="ARBA00004752"/>
    </source>
</evidence>
<organism evidence="9 10">
    <name type="scientific">Pseudonocardia charpentierae</name>
    <dbReference type="NCBI Taxonomy" id="3075545"/>
    <lineage>
        <taxon>Bacteria</taxon>
        <taxon>Bacillati</taxon>
        <taxon>Actinomycetota</taxon>
        <taxon>Actinomycetes</taxon>
        <taxon>Pseudonocardiales</taxon>
        <taxon>Pseudonocardiaceae</taxon>
        <taxon>Pseudonocardia</taxon>
    </lineage>
</organism>
<keyword evidence="10" id="KW-1185">Reference proteome</keyword>
<evidence type="ECO:0000313" key="9">
    <source>
        <dbReference type="EMBL" id="MDT0351365.1"/>
    </source>
</evidence>
<evidence type="ECO:0000256" key="4">
    <source>
        <dbReference type="ARBA" id="ARBA00022984"/>
    </source>
</evidence>
<dbReference type="GO" id="GO:0016740">
    <property type="term" value="F:transferase activity"/>
    <property type="evidence" value="ECO:0007669"/>
    <property type="project" value="UniProtKB-KW"/>
</dbReference>
<evidence type="ECO:0000256" key="5">
    <source>
        <dbReference type="ARBA" id="ARBA00023316"/>
    </source>
</evidence>
<dbReference type="EC" id="2.-.-.-" evidence="9"/>
<keyword evidence="5 6" id="KW-0961">Cell wall biogenesis/degradation</keyword>
<evidence type="ECO:0000256" key="7">
    <source>
        <dbReference type="SAM" id="SignalP"/>
    </source>
</evidence>
<comment type="caution">
    <text evidence="9">The sequence shown here is derived from an EMBL/GenBank/DDBJ whole genome shotgun (WGS) entry which is preliminary data.</text>
</comment>
<keyword evidence="4 6" id="KW-0573">Peptidoglycan synthesis</keyword>
<dbReference type="PANTHER" id="PTHR30582:SF33">
    <property type="entry name" value="EXPORTED PROTEIN"/>
    <property type="match status" value="1"/>
</dbReference>
<feature type="active site" description="Nucleophile" evidence="6">
    <location>
        <position position="158"/>
    </location>
</feature>
<dbReference type="Proteomes" id="UP001183202">
    <property type="component" value="Unassembled WGS sequence"/>
</dbReference>
<keyword evidence="7" id="KW-0732">Signal</keyword>
<name>A0ABU2NBN3_9PSEU</name>